<protein>
    <submittedName>
        <fullName evidence="6">LacI family transcriptional regulator</fullName>
    </submittedName>
</protein>
<dbReference type="InterPro" id="IPR000843">
    <property type="entry name" value="HTH_LacI"/>
</dbReference>
<dbReference type="SMART" id="SM00354">
    <property type="entry name" value="HTH_LACI"/>
    <property type="match status" value="1"/>
</dbReference>
<dbReference type="Proteomes" id="UP001061862">
    <property type="component" value="Chromosome"/>
</dbReference>
<dbReference type="Gene3D" id="1.10.260.40">
    <property type="entry name" value="lambda repressor-like DNA-binding domains"/>
    <property type="match status" value="1"/>
</dbReference>
<dbReference type="InterPro" id="IPR028082">
    <property type="entry name" value="Peripla_BP_I"/>
</dbReference>
<name>A0ABY6CG21_9HYPH</name>
<reference evidence="6 7" key="1">
    <citation type="submission" date="2022-09" db="EMBL/GenBank/DDBJ databases">
        <title>Interaction between co-microsymbionts with complementary sets of symbiotic genes in legume-rhizobium systems.</title>
        <authorList>
            <person name="Safronova V."/>
            <person name="Sazanova A."/>
            <person name="Afonin A."/>
            <person name="Chirak E."/>
        </authorList>
    </citation>
    <scope>NUCLEOTIDE SEQUENCE [LARGE SCALE GENOMIC DNA]</scope>
    <source>
        <strain evidence="6 7">A18/4-1</strain>
    </source>
</reference>
<dbReference type="RefSeq" id="WP_262168662.1">
    <property type="nucleotide sequence ID" value="NZ_CP104965.1"/>
</dbReference>
<dbReference type="PANTHER" id="PTHR30146:SF148">
    <property type="entry name" value="HTH-TYPE TRANSCRIPTIONAL REPRESSOR PURR-RELATED"/>
    <property type="match status" value="1"/>
</dbReference>
<dbReference type="Pfam" id="PF13377">
    <property type="entry name" value="Peripla_BP_3"/>
    <property type="match status" value="1"/>
</dbReference>
<dbReference type="InterPro" id="IPR046335">
    <property type="entry name" value="LacI/GalR-like_sensor"/>
</dbReference>
<dbReference type="EMBL" id="CP104965">
    <property type="protein sequence ID" value="UXN69941.1"/>
    <property type="molecule type" value="Genomic_DNA"/>
</dbReference>
<dbReference type="Gene3D" id="3.40.50.2300">
    <property type="match status" value="2"/>
</dbReference>
<evidence type="ECO:0000256" key="3">
    <source>
        <dbReference type="ARBA" id="ARBA00023125"/>
    </source>
</evidence>
<evidence type="ECO:0000256" key="2">
    <source>
        <dbReference type="ARBA" id="ARBA00023015"/>
    </source>
</evidence>
<gene>
    <name evidence="6" type="ORF">N8A98_22490</name>
</gene>
<organism evidence="6 7">
    <name type="scientific">Devosia neptuniae</name>
    <dbReference type="NCBI Taxonomy" id="191302"/>
    <lineage>
        <taxon>Bacteria</taxon>
        <taxon>Pseudomonadati</taxon>
        <taxon>Pseudomonadota</taxon>
        <taxon>Alphaproteobacteria</taxon>
        <taxon>Hyphomicrobiales</taxon>
        <taxon>Devosiaceae</taxon>
        <taxon>Devosia</taxon>
    </lineage>
</organism>
<keyword evidence="1" id="KW-0678">Repressor</keyword>
<feature type="domain" description="HTH lacI-type" evidence="5">
    <location>
        <begin position="16"/>
        <end position="69"/>
    </location>
</feature>
<evidence type="ECO:0000259" key="5">
    <source>
        <dbReference type="PROSITE" id="PS50932"/>
    </source>
</evidence>
<keyword evidence="7" id="KW-1185">Reference proteome</keyword>
<accession>A0ABY6CG21</accession>
<dbReference type="CDD" id="cd01392">
    <property type="entry name" value="HTH_LacI"/>
    <property type="match status" value="1"/>
</dbReference>
<dbReference type="PROSITE" id="PS50932">
    <property type="entry name" value="HTH_LACI_2"/>
    <property type="match status" value="1"/>
</dbReference>
<evidence type="ECO:0000313" key="6">
    <source>
        <dbReference type="EMBL" id="UXN69941.1"/>
    </source>
</evidence>
<keyword evidence="3" id="KW-0238">DNA-binding</keyword>
<dbReference type="Pfam" id="PF00356">
    <property type="entry name" value="LacI"/>
    <property type="match status" value="1"/>
</dbReference>
<keyword evidence="4" id="KW-0804">Transcription</keyword>
<proteinExistence type="predicted"/>
<evidence type="ECO:0000256" key="4">
    <source>
        <dbReference type="ARBA" id="ARBA00023163"/>
    </source>
</evidence>
<keyword evidence="2" id="KW-0805">Transcription regulation</keyword>
<sequence>MTSRANAQHQVRKRPATIVDVAEAAGVAIGTVSRHLNGQPVRASNRDQIERAIAALGYRRNSTAVAMKTNTSRIVGFLVPALGEFHAAMLEQLSRQMRLSGRAVLSFCHNTQPATLREGLEFFAAHRVDALVMDGEDSVRQEVLQHIDEGLVVVLYDNDIPGLPVDRVFVDNRKASARAVNHLLELGHERIATIHGSQRDSAGRERLAGYHDAFAARGLTPDPSLVVDGQWGEIRGYERMRDLLSLPNPPTAVFSANYNMTLGGLAYLHEAGIEIPRDLSLVGFDDVPALRLHKPAITAVAQPIAEVAEAIARIVDARLADPSAMGRHEQRIDCGITLRDSTRRLK</sequence>
<dbReference type="PANTHER" id="PTHR30146">
    <property type="entry name" value="LACI-RELATED TRANSCRIPTIONAL REPRESSOR"/>
    <property type="match status" value="1"/>
</dbReference>
<dbReference type="CDD" id="cd06267">
    <property type="entry name" value="PBP1_LacI_sugar_binding-like"/>
    <property type="match status" value="1"/>
</dbReference>
<evidence type="ECO:0000313" key="7">
    <source>
        <dbReference type="Proteomes" id="UP001061862"/>
    </source>
</evidence>
<dbReference type="SUPFAM" id="SSF47413">
    <property type="entry name" value="lambda repressor-like DNA-binding domains"/>
    <property type="match status" value="1"/>
</dbReference>
<dbReference type="InterPro" id="IPR010982">
    <property type="entry name" value="Lambda_DNA-bd_dom_sf"/>
</dbReference>
<evidence type="ECO:0000256" key="1">
    <source>
        <dbReference type="ARBA" id="ARBA00022491"/>
    </source>
</evidence>
<dbReference type="SUPFAM" id="SSF53822">
    <property type="entry name" value="Periplasmic binding protein-like I"/>
    <property type="match status" value="1"/>
</dbReference>